<comment type="caution">
    <text evidence="1">The sequence shown here is derived from an EMBL/GenBank/DDBJ whole genome shotgun (WGS) entry which is preliminary data.</text>
</comment>
<gene>
    <name evidence="1" type="ORF">OD750_014820</name>
</gene>
<reference evidence="1" key="1">
    <citation type="submission" date="2023-02" db="EMBL/GenBank/DDBJ databases">
        <title>Tahibacter soli sp. nov. isolated from soil.</title>
        <authorList>
            <person name="Baek J.H."/>
            <person name="Lee J.K."/>
            <person name="Choi D.G."/>
            <person name="Jeon C.O."/>
        </authorList>
    </citation>
    <scope>NUCLEOTIDE SEQUENCE</scope>
    <source>
        <strain evidence="1">BL</strain>
    </source>
</reference>
<evidence type="ECO:0000313" key="2">
    <source>
        <dbReference type="Proteomes" id="UP001139971"/>
    </source>
</evidence>
<dbReference type="Proteomes" id="UP001139971">
    <property type="component" value="Unassembled WGS sequence"/>
</dbReference>
<dbReference type="AlphaFoldDB" id="A0A9X4BIP0"/>
<accession>A0A9X4BIP0</accession>
<protein>
    <submittedName>
        <fullName evidence="1">Uncharacterized protein</fullName>
    </submittedName>
</protein>
<sequence>MTPPRTDYAWLAGTYWYCAAACMPALRTLPGNRFEPVIDQTVWSIAGYADGYFWGVASALVTPAGSEPDASGKNDMTFFASVTPQGRVHITFVHGDGSTTIGTGSIGGQGDPRFEMQMSSGAGPVLVVHWAYMLRVTPDDPQWHRLPGAGVSVEAMVGDIAAPIGINPQSGSRA</sequence>
<organism evidence="1 2">
    <name type="scientific">Tahibacter soli</name>
    <dbReference type="NCBI Taxonomy" id="2983605"/>
    <lineage>
        <taxon>Bacteria</taxon>
        <taxon>Pseudomonadati</taxon>
        <taxon>Pseudomonadota</taxon>
        <taxon>Gammaproteobacteria</taxon>
        <taxon>Lysobacterales</taxon>
        <taxon>Rhodanobacteraceae</taxon>
        <taxon>Tahibacter</taxon>
    </lineage>
</organism>
<name>A0A9X4BIP0_9GAMM</name>
<evidence type="ECO:0000313" key="1">
    <source>
        <dbReference type="EMBL" id="MDC8013813.1"/>
    </source>
</evidence>
<proteinExistence type="predicted"/>
<keyword evidence="2" id="KW-1185">Reference proteome</keyword>
<dbReference type="EMBL" id="JAOVZO020000018">
    <property type="protein sequence ID" value="MDC8013813.1"/>
    <property type="molecule type" value="Genomic_DNA"/>
</dbReference>
<dbReference type="RefSeq" id="WP_263541460.1">
    <property type="nucleotide sequence ID" value="NZ_JAOVZO020000018.1"/>
</dbReference>